<evidence type="ECO:0000313" key="1">
    <source>
        <dbReference type="EMBL" id="KAJ7639400.1"/>
    </source>
</evidence>
<dbReference type="InterPro" id="IPR032675">
    <property type="entry name" value="LRR_dom_sf"/>
</dbReference>
<dbReference type="SUPFAM" id="SSF52047">
    <property type="entry name" value="RNI-like"/>
    <property type="match status" value="1"/>
</dbReference>
<evidence type="ECO:0000313" key="2">
    <source>
        <dbReference type="Proteomes" id="UP001221142"/>
    </source>
</evidence>
<accession>A0AAD7C7I9</accession>
<comment type="caution">
    <text evidence="1">The sequence shown here is derived from an EMBL/GenBank/DDBJ whole genome shotgun (WGS) entry which is preliminary data.</text>
</comment>
<dbReference type="EMBL" id="JARKIF010000005">
    <property type="protein sequence ID" value="KAJ7639400.1"/>
    <property type="molecule type" value="Genomic_DNA"/>
</dbReference>
<feature type="non-terminal residue" evidence="1">
    <location>
        <position position="1"/>
    </location>
</feature>
<reference evidence="1" key="1">
    <citation type="submission" date="2023-03" db="EMBL/GenBank/DDBJ databases">
        <title>Massive genome expansion in bonnet fungi (Mycena s.s.) driven by repeated elements and novel gene families across ecological guilds.</title>
        <authorList>
            <consortium name="Lawrence Berkeley National Laboratory"/>
            <person name="Harder C.B."/>
            <person name="Miyauchi S."/>
            <person name="Viragh M."/>
            <person name="Kuo A."/>
            <person name="Thoen E."/>
            <person name="Andreopoulos B."/>
            <person name="Lu D."/>
            <person name="Skrede I."/>
            <person name="Drula E."/>
            <person name="Henrissat B."/>
            <person name="Morin E."/>
            <person name="Kohler A."/>
            <person name="Barry K."/>
            <person name="LaButti K."/>
            <person name="Morin E."/>
            <person name="Salamov A."/>
            <person name="Lipzen A."/>
            <person name="Mereny Z."/>
            <person name="Hegedus B."/>
            <person name="Baldrian P."/>
            <person name="Stursova M."/>
            <person name="Weitz H."/>
            <person name="Taylor A."/>
            <person name="Grigoriev I.V."/>
            <person name="Nagy L.G."/>
            <person name="Martin F."/>
            <person name="Kauserud H."/>
        </authorList>
    </citation>
    <scope>NUCLEOTIDE SEQUENCE</scope>
    <source>
        <strain evidence="1">9284</strain>
    </source>
</reference>
<name>A0AAD7C7I9_9AGAR</name>
<dbReference type="Gene3D" id="3.80.10.10">
    <property type="entry name" value="Ribonuclease Inhibitor"/>
    <property type="match status" value="1"/>
</dbReference>
<proteinExistence type="predicted"/>
<dbReference type="AlphaFoldDB" id="A0AAD7C7I9"/>
<protein>
    <recommendedName>
        <fullName evidence="3">F-box domain-containing protein</fullName>
    </recommendedName>
</protein>
<evidence type="ECO:0008006" key="3">
    <source>
        <dbReference type="Google" id="ProtNLM"/>
    </source>
</evidence>
<sequence>MTVFSIHHLPPEVLGTVFEWCSVQLFHRPDPTVAPLLLTRISRHWRNVALSTPSLWSSLSLDLNPPNKRLPLLQTWLARSACIPLDLDLGYYDRAADAQIDALLEILRPHAHQLRSLGIFFHSRGIIQIARWSLPRLQCVDFGWVVGTEPTGAEVMPLFLNAPALRELHANGDDIYPLLAAPLFPWAQLTSLECTAYSVYASLEVLRLATSLEHCVLSGQRHLSTTLPIAEVLLRPNLRSLDMLGSWDGVELLSRVSLPGLQELQFTAGPDAQLTSIKCHSIRKLQLTFHGPDDAQLMQYLRSLTSLVDLQVNGLNKPLLLALFSALETDENLLPRLQTLYVEFNQSDRGLYPSIIKMLVRGKSFRPLKAATFEFLFAVATPGQRGQAAIAALREEGVDVRFLAANVRGKSAWSKSIVLVST</sequence>
<keyword evidence="2" id="KW-1185">Reference proteome</keyword>
<dbReference type="Proteomes" id="UP001221142">
    <property type="component" value="Unassembled WGS sequence"/>
</dbReference>
<dbReference type="Gene3D" id="1.20.1280.50">
    <property type="match status" value="1"/>
</dbReference>
<organism evidence="1 2">
    <name type="scientific">Roridomyces roridus</name>
    <dbReference type="NCBI Taxonomy" id="1738132"/>
    <lineage>
        <taxon>Eukaryota</taxon>
        <taxon>Fungi</taxon>
        <taxon>Dikarya</taxon>
        <taxon>Basidiomycota</taxon>
        <taxon>Agaricomycotina</taxon>
        <taxon>Agaricomycetes</taxon>
        <taxon>Agaricomycetidae</taxon>
        <taxon>Agaricales</taxon>
        <taxon>Marasmiineae</taxon>
        <taxon>Mycenaceae</taxon>
        <taxon>Roridomyces</taxon>
    </lineage>
</organism>
<gene>
    <name evidence="1" type="ORF">FB45DRAFT_905509</name>
</gene>